<feature type="compositionally biased region" description="Basic and acidic residues" evidence="10">
    <location>
        <begin position="99"/>
        <end position="110"/>
    </location>
</feature>
<dbReference type="GO" id="GO:0008270">
    <property type="term" value="F:zinc ion binding"/>
    <property type="evidence" value="ECO:0007669"/>
    <property type="project" value="UniProtKB-KW"/>
</dbReference>
<dbReference type="InterPro" id="IPR044817">
    <property type="entry name" value="SBP-like"/>
</dbReference>
<keyword evidence="6" id="KW-0238">DNA-binding</keyword>
<dbReference type="SUPFAM" id="SSF103612">
    <property type="entry name" value="SBT domain"/>
    <property type="match status" value="1"/>
</dbReference>
<comment type="subcellular location">
    <subcellularLocation>
        <location evidence="1">Nucleus</location>
    </subcellularLocation>
</comment>
<feature type="region of interest" description="Disordered" evidence="10">
    <location>
        <begin position="29"/>
        <end position="114"/>
    </location>
</feature>
<accession>A0AAV7ENB4</accession>
<evidence type="ECO:0000259" key="11">
    <source>
        <dbReference type="PROSITE" id="PS51141"/>
    </source>
</evidence>
<evidence type="ECO:0000313" key="13">
    <source>
        <dbReference type="Proteomes" id="UP000825729"/>
    </source>
</evidence>
<feature type="compositionally biased region" description="Low complexity" evidence="10">
    <location>
        <begin position="57"/>
        <end position="86"/>
    </location>
</feature>
<evidence type="ECO:0000256" key="7">
    <source>
        <dbReference type="ARBA" id="ARBA00023163"/>
    </source>
</evidence>
<sequence length="464" mass="50740">MEWNSKTPLWEWDNVLVLNGKVSEIPKQLQPTDWGIEGDGGMDCRSGQSSGGGGCSGSELGNGSSSKSSISFSAESSSKPVSKVSELNFPPIDGFPEDLSEKKRASRVEDTGTSPDLVASACSREPIIGLKLGKRTYFEDVCAANSIKSSSFSATPPSTNSVKKNKASCQSMQNPCCQVEGCNSDLSSAKDYHRRHRVCETHSKSPKVVVAGLERRFCQQCSRFHDLSEFDEKKRSCRRRLSDHNARRRKPQPDSISFNSARLSSSFYEDSRQQIDFSLNRSPFPGRSAADHAWEATCNFKLAQTKGSSSRMTKVGDVEGQVLLPDEQLPNTTSFLRHDFDRLLPLKCDTAEVLPQGLEASVIASNLDAARDVRRALSLLSSNYWASADSGHTSFNQLVHTSSAQPAVPAAPQGFVLVNSDIWQAEQPTAESHILAAHGSSSQFQEFDLFKAPYESSFTNHGLP</sequence>
<organism evidence="12 13">
    <name type="scientific">Aristolochia fimbriata</name>
    <name type="common">White veined hardy Dutchman's pipe vine</name>
    <dbReference type="NCBI Taxonomy" id="158543"/>
    <lineage>
        <taxon>Eukaryota</taxon>
        <taxon>Viridiplantae</taxon>
        <taxon>Streptophyta</taxon>
        <taxon>Embryophyta</taxon>
        <taxon>Tracheophyta</taxon>
        <taxon>Spermatophyta</taxon>
        <taxon>Magnoliopsida</taxon>
        <taxon>Magnoliidae</taxon>
        <taxon>Piperales</taxon>
        <taxon>Aristolochiaceae</taxon>
        <taxon>Aristolochia</taxon>
    </lineage>
</organism>
<keyword evidence="13" id="KW-1185">Reference proteome</keyword>
<dbReference type="FunFam" id="4.10.1100.10:FF:000001">
    <property type="entry name" value="Squamosa promoter-binding-like protein 14"/>
    <property type="match status" value="1"/>
</dbReference>
<dbReference type="InterPro" id="IPR004333">
    <property type="entry name" value="SBP_dom"/>
</dbReference>
<keyword evidence="3 9" id="KW-0863">Zinc-finger</keyword>
<evidence type="ECO:0000256" key="2">
    <source>
        <dbReference type="ARBA" id="ARBA00022723"/>
    </source>
</evidence>
<comment type="caution">
    <text evidence="12">The sequence shown here is derived from an EMBL/GenBank/DDBJ whole genome shotgun (WGS) entry which is preliminary data.</text>
</comment>
<dbReference type="GO" id="GO:0005634">
    <property type="term" value="C:nucleus"/>
    <property type="evidence" value="ECO:0007669"/>
    <property type="project" value="UniProtKB-SubCell"/>
</dbReference>
<evidence type="ECO:0000256" key="3">
    <source>
        <dbReference type="ARBA" id="ARBA00022771"/>
    </source>
</evidence>
<keyword evidence="5" id="KW-0805">Transcription regulation</keyword>
<dbReference type="InterPro" id="IPR036893">
    <property type="entry name" value="SBP_sf"/>
</dbReference>
<dbReference type="EMBL" id="JAINDJ010000004">
    <property type="protein sequence ID" value="KAG9449381.1"/>
    <property type="molecule type" value="Genomic_DNA"/>
</dbReference>
<dbReference type="GO" id="GO:0003677">
    <property type="term" value="F:DNA binding"/>
    <property type="evidence" value="ECO:0007669"/>
    <property type="project" value="UniProtKB-KW"/>
</dbReference>
<dbReference type="Proteomes" id="UP000825729">
    <property type="component" value="Unassembled WGS sequence"/>
</dbReference>
<evidence type="ECO:0000256" key="10">
    <source>
        <dbReference type="SAM" id="MobiDB-lite"/>
    </source>
</evidence>
<dbReference type="AlphaFoldDB" id="A0AAV7ENB4"/>
<dbReference type="Pfam" id="PF03110">
    <property type="entry name" value="SBP"/>
    <property type="match status" value="1"/>
</dbReference>
<name>A0AAV7ENB4_ARIFI</name>
<evidence type="ECO:0000256" key="1">
    <source>
        <dbReference type="ARBA" id="ARBA00004123"/>
    </source>
</evidence>
<evidence type="ECO:0000256" key="5">
    <source>
        <dbReference type="ARBA" id="ARBA00023015"/>
    </source>
</evidence>
<keyword evidence="2" id="KW-0479">Metal-binding</keyword>
<evidence type="ECO:0000256" key="4">
    <source>
        <dbReference type="ARBA" id="ARBA00022833"/>
    </source>
</evidence>
<keyword evidence="4" id="KW-0862">Zinc</keyword>
<gene>
    <name evidence="12" type="ORF">H6P81_009346</name>
</gene>
<evidence type="ECO:0000256" key="6">
    <source>
        <dbReference type="ARBA" id="ARBA00023125"/>
    </source>
</evidence>
<evidence type="ECO:0000256" key="9">
    <source>
        <dbReference type="PROSITE-ProRule" id="PRU00470"/>
    </source>
</evidence>
<evidence type="ECO:0000256" key="8">
    <source>
        <dbReference type="ARBA" id="ARBA00023242"/>
    </source>
</evidence>
<dbReference type="PANTHER" id="PTHR31251">
    <property type="entry name" value="SQUAMOSA PROMOTER-BINDING-LIKE PROTEIN 4"/>
    <property type="match status" value="1"/>
</dbReference>
<dbReference type="PROSITE" id="PS51141">
    <property type="entry name" value="ZF_SBP"/>
    <property type="match status" value="1"/>
</dbReference>
<keyword evidence="8" id="KW-0539">Nucleus</keyword>
<proteinExistence type="predicted"/>
<keyword evidence="7" id="KW-0804">Transcription</keyword>
<reference evidence="12 13" key="1">
    <citation type="submission" date="2021-07" db="EMBL/GenBank/DDBJ databases">
        <title>The Aristolochia fimbriata genome: insights into angiosperm evolution, floral development and chemical biosynthesis.</title>
        <authorList>
            <person name="Jiao Y."/>
        </authorList>
    </citation>
    <scope>NUCLEOTIDE SEQUENCE [LARGE SCALE GENOMIC DNA]</scope>
    <source>
        <strain evidence="12">IBCAS-2021</strain>
        <tissue evidence="12">Leaf</tissue>
    </source>
</reference>
<evidence type="ECO:0000313" key="12">
    <source>
        <dbReference type="EMBL" id="KAG9449381.1"/>
    </source>
</evidence>
<feature type="domain" description="SBP-type" evidence="11">
    <location>
        <begin position="174"/>
        <end position="251"/>
    </location>
</feature>
<dbReference type="Gene3D" id="4.10.1100.10">
    <property type="entry name" value="Transcription factor, SBP-box domain"/>
    <property type="match status" value="1"/>
</dbReference>
<dbReference type="PANTHER" id="PTHR31251:SF74">
    <property type="entry name" value="SQUAMOSA PROMOTER-BINDING-LIKE PROTEIN 2"/>
    <property type="match status" value="1"/>
</dbReference>
<protein>
    <recommendedName>
        <fullName evidence="11">SBP-type domain-containing protein</fullName>
    </recommendedName>
</protein>